<sequence length="281" mass="28755">MADSILLVTGTSSGIGLATAVEAARRGFRVVATMRDTGKAGPLREAAAVAGVEVDVQPLDVTDQESIDACLAYVRSTYGGLDALVNNAGAGHLGTIEVESVAAVRAVMEVNFFGVVATTKAALPLLRERGGRLLTVTSVGGVVGQPFNEAYCAAKFAVEGFMESLTPVAASLGVRVTVVEPGAVRTEFVASVQAQEALPVAGTPYAPLLDAYLVRTAAAFDPSAAQTAEGVAEVIVATLLDPAPAARVQTSEAARRFAGVKLSDLDGAHVQHVTAHWVAGD</sequence>
<dbReference type="Proteomes" id="UP001174210">
    <property type="component" value="Unassembled WGS sequence"/>
</dbReference>
<dbReference type="SMART" id="SM00822">
    <property type="entry name" value="PKS_KR"/>
    <property type="match status" value="1"/>
</dbReference>
<dbReference type="InterPro" id="IPR036291">
    <property type="entry name" value="NAD(P)-bd_dom_sf"/>
</dbReference>
<organism evidence="5 6">
    <name type="scientific">Leifsonia virtsii</name>
    <dbReference type="NCBI Taxonomy" id="3035915"/>
    <lineage>
        <taxon>Bacteria</taxon>
        <taxon>Bacillati</taxon>
        <taxon>Actinomycetota</taxon>
        <taxon>Actinomycetes</taxon>
        <taxon>Micrococcales</taxon>
        <taxon>Microbacteriaceae</taxon>
        <taxon>Leifsonia</taxon>
    </lineage>
</organism>
<dbReference type="InterPro" id="IPR002347">
    <property type="entry name" value="SDR_fam"/>
</dbReference>
<evidence type="ECO:0000256" key="3">
    <source>
        <dbReference type="RuleBase" id="RU000363"/>
    </source>
</evidence>
<dbReference type="SUPFAM" id="SSF51735">
    <property type="entry name" value="NAD(P)-binding Rossmann-fold domains"/>
    <property type="match status" value="1"/>
</dbReference>
<evidence type="ECO:0000313" key="6">
    <source>
        <dbReference type="Proteomes" id="UP001174210"/>
    </source>
</evidence>
<dbReference type="InterPro" id="IPR057326">
    <property type="entry name" value="KR_dom"/>
</dbReference>
<dbReference type="PANTHER" id="PTHR43391:SF86">
    <property type="entry name" value="SHORT-CHAIN DEHYDROGENASE_REDUCTASE FAMILY PROTEIN"/>
    <property type="match status" value="1"/>
</dbReference>
<evidence type="ECO:0000259" key="4">
    <source>
        <dbReference type="SMART" id="SM00822"/>
    </source>
</evidence>
<dbReference type="PANTHER" id="PTHR43391">
    <property type="entry name" value="RETINOL DEHYDROGENASE-RELATED"/>
    <property type="match status" value="1"/>
</dbReference>
<proteinExistence type="inferred from homology"/>
<evidence type="ECO:0000256" key="2">
    <source>
        <dbReference type="ARBA" id="ARBA00023002"/>
    </source>
</evidence>
<name>A0ABT8J1Q7_9MICO</name>
<feature type="domain" description="Ketoreductase" evidence="4">
    <location>
        <begin position="4"/>
        <end position="187"/>
    </location>
</feature>
<keyword evidence="6" id="KW-1185">Reference proteome</keyword>
<evidence type="ECO:0000313" key="5">
    <source>
        <dbReference type="EMBL" id="MDN4599006.1"/>
    </source>
</evidence>
<dbReference type="Gene3D" id="3.40.50.720">
    <property type="entry name" value="NAD(P)-binding Rossmann-like Domain"/>
    <property type="match status" value="1"/>
</dbReference>
<dbReference type="EMBL" id="JAROCB010000005">
    <property type="protein sequence ID" value="MDN4599006.1"/>
    <property type="molecule type" value="Genomic_DNA"/>
</dbReference>
<dbReference type="PRINTS" id="PR00081">
    <property type="entry name" value="GDHRDH"/>
</dbReference>
<comment type="caution">
    <text evidence="5">The sequence shown here is derived from an EMBL/GenBank/DDBJ whole genome shotgun (WGS) entry which is preliminary data.</text>
</comment>
<accession>A0ABT8J1Q7</accession>
<dbReference type="Pfam" id="PF00106">
    <property type="entry name" value="adh_short"/>
    <property type="match status" value="1"/>
</dbReference>
<dbReference type="PRINTS" id="PR00080">
    <property type="entry name" value="SDRFAMILY"/>
</dbReference>
<gene>
    <name evidence="5" type="ORF">P5G59_17780</name>
</gene>
<dbReference type="RefSeq" id="WP_301220351.1">
    <property type="nucleotide sequence ID" value="NZ_JAROCB010000005.1"/>
</dbReference>
<reference evidence="5" key="1">
    <citation type="submission" date="2023-03" db="EMBL/GenBank/DDBJ databases">
        <title>MT1 and MT2 Draft Genomes of Novel Species.</title>
        <authorList>
            <person name="Venkateswaran K."/>
        </authorList>
    </citation>
    <scope>NUCLEOTIDE SEQUENCE</scope>
    <source>
        <strain evidence="5">F6_8S_P_1A</strain>
    </source>
</reference>
<comment type="similarity">
    <text evidence="1 3">Belongs to the short-chain dehydrogenases/reductases (SDR) family.</text>
</comment>
<dbReference type="CDD" id="cd05374">
    <property type="entry name" value="17beta-HSD-like_SDR_c"/>
    <property type="match status" value="1"/>
</dbReference>
<keyword evidence="2" id="KW-0560">Oxidoreductase</keyword>
<evidence type="ECO:0000256" key="1">
    <source>
        <dbReference type="ARBA" id="ARBA00006484"/>
    </source>
</evidence>
<protein>
    <submittedName>
        <fullName evidence="5">SDR family oxidoreductase</fullName>
    </submittedName>
</protein>